<keyword evidence="2" id="KW-0732">Signal</keyword>
<dbReference type="SUPFAM" id="SSF82153">
    <property type="entry name" value="FAS1 domain"/>
    <property type="match status" value="4"/>
</dbReference>
<feature type="domain" description="FAS1" evidence="3">
    <location>
        <begin position="34"/>
        <end position="216"/>
    </location>
</feature>
<sequence>MRISSACQSVLWAALLPISSFAAQIPLSSSPKTSSTTLVDVLNSDPTQDYTSLLKLLQRTKLIPTLNRLNGSTFFAPTNDAIKKYSLRNSLWLAALEESEDALTDNIQEELRQQLFYHLLNETLDSLPSGSNVQFYKTLLYPRKPLPPPSGDPPPYPPWMPIPNGTLGHEPQRLRLATRGDRARVAVDAFGKGGVKVVKDTVKADNGIVVGIDKVIEPPPDLATLLSHHSSLSYLNKIVTPEILDRLNTSSRLTLFLPVDKAWEGLDPIERLYLESKYATDDLHRIVNMHAVEEGPVVWSDSFEDGLNLTTVHGTTLNIHKTSDRVTVRGTDLIHPDIYASNGVLHLVEDLLLPPGALQLTPEKYLLALNCTKFVSLLHSVNLTHLINDTDTKYTILAPRDDIIATLDDPTFPQPGSEELKRLLQYHFIPGNWTPSKLKDGTLLKTALKEPGLNYTSQVLPVEVQTDDKKKAAEMRIRFGGAGVIGDPIQVNKTVIYYISQALVPPPDVFQAALPILELSSFLAALSSTSQGEPLRTAPSTSFLIPRNEAFKRLGLLVSAHLLAPSSKEDLENVIQHHVLNTVEYAEALRNGSQHSFATLEGSDIKIERQSNGSAFVSSSGGWDGFKAELHTKDLLTQTGVIHEMSDIMIPRSVQLTIGKLMKAAKGSTMSTLLNKAGFEWILNGTAPPEDSSWFNKAAGHVGWTVLCPPDDAFKTYNLTKLLSDPGLTKIVEQHLIPTPPESSVVDETSPLNNNRPLVFDKASYNTVRSGDSDYGDLVIEPLKDSSGYIIGIKGARGQTDKSDWARITAWGRSTVGSGTGGVVQIDKMLLPYQPSWWVVYGAPFSTGAGGVILICAFFYGVRAIWRRDTTEATFEPVGGFGRDDDEGS</sequence>
<feature type="domain" description="FAS1" evidence="3">
    <location>
        <begin position="358"/>
        <end position="503"/>
    </location>
</feature>
<dbReference type="SMART" id="SM00554">
    <property type="entry name" value="FAS1"/>
    <property type="match status" value="5"/>
</dbReference>
<evidence type="ECO:0000256" key="2">
    <source>
        <dbReference type="SAM" id="SignalP"/>
    </source>
</evidence>
<dbReference type="Gene3D" id="2.30.180.10">
    <property type="entry name" value="FAS1 domain"/>
    <property type="match status" value="5"/>
</dbReference>
<dbReference type="GO" id="GO:0005615">
    <property type="term" value="C:extracellular space"/>
    <property type="evidence" value="ECO:0007669"/>
    <property type="project" value="TreeGrafter"/>
</dbReference>
<keyword evidence="1" id="KW-0812">Transmembrane</keyword>
<dbReference type="PANTHER" id="PTHR10900:SF77">
    <property type="entry name" value="FI19380P1"/>
    <property type="match status" value="1"/>
</dbReference>
<dbReference type="AlphaFoldDB" id="A0A9P6EF37"/>
<feature type="transmembrane region" description="Helical" evidence="1">
    <location>
        <begin position="837"/>
        <end position="860"/>
    </location>
</feature>
<dbReference type="Pfam" id="PF02469">
    <property type="entry name" value="Fasciclin"/>
    <property type="match status" value="4"/>
</dbReference>
<dbReference type="GO" id="GO:0000329">
    <property type="term" value="C:fungal-type vacuole membrane"/>
    <property type="evidence" value="ECO:0007669"/>
    <property type="project" value="TreeGrafter"/>
</dbReference>
<organism evidence="4 5">
    <name type="scientific">Crepidotus variabilis</name>
    <dbReference type="NCBI Taxonomy" id="179855"/>
    <lineage>
        <taxon>Eukaryota</taxon>
        <taxon>Fungi</taxon>
        <taxon>Dikarya</taxon>
        <taxon>Basidiomycota</taxon>
        <taxon>Agaricomycotina</taxon>
        <taxon>Agaricomycetes</taxon>
        <taxon>Agaricomycetidae</taxon>
        <taxon>Agaricales</taxon>
        <taxon>Agaricineae</taxon>
        <taxon>Crepidotaceae</taxon>
        <taxon>Crepidotus</taxon>
    </lineage>
</organism>
<dbReference type="PROSITE" id="PS50213">
    <property type="entry name" value="FAS1"/>
    <property type="match status" value="4"/>
</dbReference>
<evidence type="ECO:0000313" key="5">
    <source>
        <dbReference type="Proteomes" id="UP000807306"/>
    </source>
</evidence>
<comment type="caution">
    <text evidence="4">The sequence shown here is derived from an EMBL/GenBank/DDBJ whole genome shotgun (WGS) entry which is preliminary data.</text>
</comment>
<feature type="chain" id="PRO_5040466899" evidence="2">
    <location>
        <begin position="23"/>
        <end position="889"/>
    </location>
</feature>
<evidence type="ECO:0000256" key="1">
    <source>
        <dbReference type="SAM" id="Phobius"/>
    </source>
</evidence>
<evidence type="ECO:0000313" key="4">
    <source>
        <dbReference type="EMBL" id="KAF9527800.1"/>
    </source>
</evidence>
<keyword evidence="1" id="KW-1133">Transmembrane helix</keyword>
<dbReference type="PANTHER" id="PTHR10900">
    <property type="entry name" value="PERIOSTIN-RELATED"/>
    <property type="match status" value="1"/>
</dbReference>
<accession>A0A9P6EF37</accession>
<dbReference type="Proteomes" id="UP000807306">
    <property type="component" value="Unassembled WGS sequence"/>
</dbReference>
<feature type="signal peptide" evidence="2">
    <location>
        <begin position="1"/>
        <end position="22"/>
    </location>
</feature>
<gene>
    <name evidence="4" type="ORF">CPB83DRAFT_377895</name>
</gene>
<dbReference type="OrthoDB" id="14252at2759"/>
<keyword evidence="5" id="KW-1185">Reference proteome</keyword>
<feature type="domain" description="FAS1" evidence="3">
    <location>
        <begin position="219"/>
        <end position="352"/>
    </location>
</feature>
<dbReference type="GO" id="GO:0016236">
    <property type="term" value="P:macroautophagy"/>
    <property type="evidence" value="ECO:0007669"/>
    <property type="project" value="TreeGrafter"/>
</dbReference>
<keyword evidence="1" id="KW-0472">Membrane</keyword>
<proteinExistence type="predicted"/>
<feature type="domain" description="FAS1" evidence="3">
    <location>
        <begin position="506"/>
        <end position="649"/>
    </location>
</feature>
<protein>
    <submittedName>
        <fullName evidence="4">FAS1 domain-containing protein</fullName>
    </submittedName>
</protein>
<dbReference type="InterPro" id="IPR036378">
    <property type="entry name" value="FAS1_dom_sf"/>
</dbReference>
<reference evidence="4" key="1">
    <citation type="submission" date="2020-11" db="EMBL/GenBank/DDBJ databases">
        <authorList>
            <consortium name="DOE Joint Genome Institute"/>
            <person name="Ahrendt S."/>
            <person name="Riley R."/>
            <person name="Andreopoulos W."/>
            <person name="Labutti K."/>
            <person name="Pangilinan J."/>
            <person name="Ruiz-Duenas F.J."/>
            <person name="Barrasa J.M."/>
            <person name="Sanchez-Garcia M."/>
            <person name="Camarero S."/>
            <person name="Miyauchi S."/>
            <person name="Serrano A."/>
            <person name="Linde D."/>
            <person name="Babiker R."/>
            <person name="Drula E."/>
            <person name="Ayuso-Fernandez I."/>
            <person name="Pacheco R."/>
            <person name="Padilla G."/>
            <person name="Ferreira P."/>
            <person name="Barriuso J."/>
            <person name="Kellner H."/>
            <person name="Castanera R."/>
            <person name="Alfaro M."/>
            <person name="Ramirez L."/>
            <person name="Pisabarro A.G."/>
            <person name="Kuo A."/>
            <person name="Tritt A."/>
            <person name="Lipzen A."/>
            <person name="He G."/>
            <person name="Yan M."/>
            <person name="Ng V."/>
            <person name="Cullen D."/>
            <person name="Martin F."/>
            <person name="Rosso M.-N."/>
            <person name="Henrissat B."/>
            <person name="Hibbett D."/>
            <person name="Martinez A.T."/>
            <person name="Grigoriev I.V."/>
        </authorList>
    </citation>
    <scope>NUCLEOTIDE SEQUENCE</scope>
    <source>
        <strain evidence="4">CBS 506.95</strain>
    </source>
</reference>
<dbReference type="InterPro" id="IPR000782">
    <property type="entry name" value="FAS1_domain"/>
</dbReference>
<dbReference type="EMBL" id="MU157858">
    <property type="protein sequence ID" value="KAF9527800.1"/>
    <property type="molecule type" value="Genomic_DNA"/>
</dbReference>
<name>A0A9P6EF37_9AGAR</name>
<dbReference type="InterPro" id="IPR050904">
    <property type="entry name" value="Adhesion/Biosynth-related"/>
</dbReference>
<evidence type="ECO:0000259" key="3">
    <source>
        <dbReference type="PROSITE" id="PS50213"/>
    </source>
</evidence>